<keyword evidence="1" id="KW-0472">Membrane</keyword>
<evidence type="ECO:0000313" key="2">
    <source>
        <dbReference type="EMBL" id="CAL8093730.1"/>
    </source>
</evidence>
<feature type="transmembrane region" description="Helical" evidence="1">
    <location>
        <begin position="205"/>
        <end position="228"/>
    </location>
</feature>
<protein>
    <recommendedName>
        <fullName evidence="4">Gustatory receptor</fullName>
    </recommendedName>
</protein>
<evidence type="ECO:0008006" key="4">
    <source>
        <dbReference type="Google" id="ProtNLM"/>
    </source>
</evidence>
<organism evidence="2 3">
    <name type="scientific">Orchesella dallaii</name>
    <dbReference type="NCBI Taxonomy" id="48710"/>
    <lineage>
        <taxon>Eukaryota</taxon>
        <taxon>Metazoa</taxon>
        <taxon>Ecdysozoa</taxon>
        <taxon>Arthropoda</taxon>
        <taxon>Hexapoda</taxon>
        <taxon>Collembola</taxon>
        <taxon>Entomobryomorpha</taxon>
        <taxon>Entomobryoidea</taxon>
        <taxon>Orchesellidae</taxon>
        <taxon>Orchesellinae</taxon>
        <taxon>Orchesella</taxon>
    </lineage>
</organism>
<keyword evidence="3" id="KW-1185">Reference proteome</keyword>
<reference evidence="2 3" key="1">
    <citation type="submission" date="2024-08" db="EMBL/GenBank/DDBJ databases">
        <authorList>
            <person name="Cucini C."/>
            <person name="Frati F."/>
        </authorList>
    </citation>
    <scope>NUCLEOTIDE SEQUENCE [LARGE SCALE GENOMIC DNA]</scope>
</reference>
<dbReference type="EMBL" id="CAXLJM020000026">
    <property type="protein sequence ID" value="CAL8093730.1"/>
    <property type="molecule type" value="Genomic_DNA"/>
</dbReference>
<comment type="caution">
    <text evidence="2">The sequence shown here is derived from an EMBL/GenBank/DDBJ whole genome shotgun (WGS) entry which is preliminary data.</text>
</comment>
<feature type="transmembrane region" description="Helical" evidence="1">
    <location>
        <begin position="270"/>
        <end position="293"/>
    </location>
</feature>
<evidence type="ECO:0000313" key="3">
    <source>
        <dbReference type="Proteomes" id="UP001642540"/>
    </source>
</evidence>
<keyword evidence="1" id="KW-0812">Transmembrane</keyword>
<evidence type="ECO:0000256" key="1">
    <source>
        <dbReference type="SAM" id="Phobius"/>
    </source>
</evidence>
<gene>
    <name evidence="2" type="ORF">ODALV1_LOCUS8578</name>
</gene>
<name>A0ABP1Q8T3_9HEXA</name>
<dbReference type="Proteomes" id="UP001642540">
    <property type="component" value="Unassembled WGS sequence"/>
</dbReference>
<accession>A0ABP1Q8T3</accession>
<sequence>MICICSCLSGVCASIILNREEVTLAVNSILKMEDEMGSIEGEYSSSAPTPTFVMKLIGFVFHHTIWATVGTPGVGTVFVLQDLDPYYVLMEYPLSCLEISLNNPVYLSFRLIAIILALIEGLRTSTYVSLISMSFFNSLNTSLKYLKYELDYRKSIKKYKLIQVITIILHPFSNNGLKFLIGCAFMIMMETGFICMKGWGKINVLFYWFNLVVFMFAFAMLFGLFRIVMSIKTSSQKLIVNMKSEIENDRYLYKGLKGCIQKELRVMKPISFYCGSFFAITRSTPMTFFTVLLENTITVLFLFNL</sequence>
<proteinExistence type="predicted"/>
<feature type="transmembrane region" description="Helical" evidence="1">
    <location>
        <begin position="56"/>
        <end position="80"/>
    </location>
</feature>
<keyword evidence="1" id="KW-1133">Transmembrane helix</keyword>